<dbReference type="Gene3D" id="3.40.50.2000">
    <property type="entry name" value="Glycogen Phosphorylase B"/>
    <property type="match status" value="1"/>
</dbReference>
<dbReference type="Pfam" id="PF04101">
    <property type="entry name" value="Glyco_tran_28_C"/>
    <property type="match status" value="1"/>
</dbReference>
<gene>
    <name evidence="2" type="ORF">TcWFU_001517</name>
</gene>
<accession>A0ABR4QP03</accession>
<name>A0ABR4QP03_9CEST</name>
<proteinExistence type="predicted"/>
<dbReference type="EMBL" id="JAKROA010000001">
    <property type="protein sequence ID" value="KAL5111396.1"/>
    <property type="molecule type" value="Genomic_DNA"/>
</dbReference>
<protein>
    <recommendedName>
        <fullName evidence="1">Glycosyl transferase family 28 C-terminal domain-containing protein</fullName>
    </recommendedName>
</protein>
<dbReference type="Proteomes" id="UP001651158">
    <property type="component" value="Unassembled WGS sequence"/>
</dbReference>
<organism evidence="2 3">
    <name type="scientific">Taenia crassiceps</name>
    <dbReference type="NCBI Taxonomy" id="6207"/>
    <lineage>
        <taxon>Eukaryota</taxon>
        <taxon>Metazoa</taxon>
        <taxon>Spiralia</taxon>
        <taxon>Lophotrochozoa</taxon>
        <taxon>Platyhelminthes</taxon>
        <taxon>Cestoda</taxon>
        <taxon>Eucestoda</taxon>
        <taxon>Cyclophyllidea</taxon>
        <taxon>Taeniidae</taxon>
        <taxon>Taenia</taxon>
    </lineage>
</organism>
<keyword evidence="3" id="KW-1185">Reference proteome</keyword>
<evidence type="ECO:0000313" key="2">
    <source>
        <dbReference type="EMBL" id="KAL5111396.1"/>
    </source>
</evidence>
<evidence type="ECO:0000313" key="3">
    <source>
        <dbReference type="Proteomes" id="UP001651158"/>
    </source>
</evidence>
<dbReference type="InterPro" id="IPR007235">
    <property type="entry name" value="Glyco_trans_28_C"/>
</dbReference>
<sequence length="122" mass="13377">MDSIFSVANLVISHGGAGTCMEALSPPGRRKLIIVINEDLMGKYAFVSRARDLYDFVSTGKQDPFLRCQHDTFWWESDPKVLLGPSTTPESVGLIPFHRGNASPLIDFLNHLLGVPCTSSIS</sequence>
<reference evidence="2 3" key="1">
    <citation type="journal article" date="2022" name="Front. Cell. Infect. Microbiol.">
        <title>The Genomes of Two Strains of Taenia crassiceps the Animal Model for the Study of Human Cysticercosis.</title>
        <authorList>
            <person name="Bobes R.J."/>
            <person name="Estrada K."/>
            <person name="Rios-Valencia D.G."/>
            <person name="Calderon-Gallegos A."/>
            <person name="de la Torre P."/>
            <person name="Carrero J.C."/>
            <person name="Sanchez-Flores A."/>
            <person name="Laclette J.P."/>
        </authorList>
    </citation>
    <scope>NUCLEOTIDE SEQUENCE [LARGE SCALE GENOMIC DNA]</scope>
    <source>
        <strain evidence="2">WFUcys</strain>
    </source>
</reference>
<feature type="domain" description="Glycosyl transferase family 28 C-terminal" evidence="1">
    <location>
        <begin position="1"/>
        <end position="39"/>
    </location>
</feature>
<comment type="caution">
    <text evidence="2">The sequence shown here is derived from an EMBL/GenBank/DDBJ whole genome shotgun (WGS) entry which is preliminary data.</text>
</comment>
<evidence type="ECO:0000259" key="1">
    <source>
        <dbReference type="Pfam" id="PF04101"/>
    </source>
</evidence>